<organism evidence="1 2">
    <name type="scientific">Vibrio metschnikovii</name>
    <dbReference type="NCBI Taxonomy" id="28172"/>
    <lineage>
        <taxon>Bacteria</taxon>
        <taxon>Pseudomonadati</taxon>
        <taxon>Pseudomonadota</taxon>
        <taxon>Gammaproteobacteria</taxon>
        <taxon>Vibrionales</taxon>
        <taxon>Vibrionaceae</taxon>
        <taxon>Vibrio</taxon>
    </lineage>
</organism>
<dbReference type="RefSeq" id="WP_187027523.1">
    <property type="nucleotide sequence ID" value="NZ_CAWQLT010000017.1"/>
</dbReference>
<dbReference type="AlphaFoldDB" id="A0A9X0RBQ7"/>
<evidence type="ECO:0000313" key="1">
    <source>
        <dbReference type="EMBL" id="MBC5853468.1"/>
    </source>
</evidence>
<protein>
    <submittedName>
        <fullName evidence="1">Uncharacterized protein</fullName>
    </submittedName>
</protein>
<sequence length="289" mass="32363">MLNWIKRTYREHKNKVVFSAALLAGIIAFSENLVAFGSFINTYNPFSEQNSSPPIDIGMPISEVEVLLGQPQEIDFISRSYFSHGIEVNPSYEYQDLVGGITVKKLPSGVMFKGRVDGISLNSSVDDIKNTKGRPTYWGVESDGKAVAIWYAHDLLTIVNFEPDKNNISVATSITHTESASIVAYRSILLSIFQELKAGRVSQFAKEFEARAKSTVLPDGMLTLESFANTYLHQKYQLIAMKPALMGGAELYVGFGDTLLYFWIYPLSWKQPTLRAIVDIEKFHKQLEG</sequence>
<dbReference type="EMBL" id="JACRUP010000057">
    <property type="protein sequence ID" value="MBC5853468.1"/>
    <property type="molecule type" value="Genomic_DNA"/>
</dbReference>
<keyword evidence="2" id="KW-1185">Reference proteome</keyword>
<evidence type="ECO:0000313" key="2">
    <source>
        <dbReference type="Proteomes" id="UP000615796"/>
    </source>
</evidence>
<proteinExistence type="predicted"/>
<dbReference type="Proteomes" id="UP000615796">
    <property type="component" value="Unassembled WGS sequence"/>
</dbReference>
<reference evidence="1" key="1">
    <citation type="submission" date="2020-08" db="EMBL/GenBank/DDBJ databases">
        <title>Genome Sequencing and Pan-Genome Analysis of Migratory bird Vibrio Strains, Inner Mongolia.</title>
        <authorList>
            <person name="Zheng L."/>
        </authorList>
    </citation>
    <scope>NUCLEOTIDE SEQUENCE</scope>
    <source>
        <strain evidence="1">M13F</strain>
    </source>
</reference>
<comment type="caution">
    <text evidence="1">The sequence shown here is derived from an EMBL/GenBank/DDBJ whole genome shotgun (WGS) entry which is preliminary data.</text>
</comment>
<accession>A0A9X0RBQ7</accession>
<name>A0A9X0RBQ7_VIBME</name>
<gene>
    <name evidence="1" type="ORF">H8Q88_21625</name>
</gene>